<dbReference type="GO" id="GO:0008168">
    <property type="term" value="F:methyltransferase activity"/>
    <property type="evidence" value="ECO:0007669"/>
    <property type="project" value="UniProtKB-KW"/>
</dbReference>
<proteinExistence type="inferred from homology"/>
<protein>
    <submittedName>
        <fullName evidence="5">DNA methyltransferase</fullName>
    </submittedName>
</protein>
<keyword evidence="3" id="KW-0949">S-adenosyl-L-methionine</keyword>
<dbReference type="EMBL" id="AP024147">
    <property type="protein sequence ID" value="BCM87884.1"/>
    <property type="molecule type" value="Genomic_DNA"/>
</dbReference>
<organism evidence="5 6">
    <name type="scientific">Methylobacterium indicum</name>
    <dbReference type="NCBI Taxonomy" id="1775910"/>
    <lineage>
        <taxon>Bacteria</taxon>
        <taxon>Pseudomonadati</taxon>
        <taxon>Pseudomonadota</taxon>
        <taxon>Alphaproteobacteria</taxon>
        <taxon>Hyphomicrobiales</taxon>
        <taxon>Methylobacteriaceae</taxon>
        <taxon>Methylobacterium</taxon>
    </lineage>
</organism>
<comment type="similarity">
    <text evidence="4">Belongs to the MT-A70-like family.</text>
</comment>
<dbReference type="Pfam" id="PF05063">
    <property type="entry name" value="MT-A70"/>
    <property type="match status" value="1"/>
</dbReference>
<sequence>MLNPAEPIIVPNAPEWPLAPLEYGAYRMIMCDPPWSWAAYSDRGLGRSPQSHYSCMSLDDIKALPISSLAHPDGAWLWLWATAPMYDFARECVDAWGATYSTQGVWVKTTKAGLPAFGMGHVLRNAHEPYIIARFGRPKVMSRSIRSVIMEQRREHSRKPEAAYRDAERLVGPGARMADVFARQLRLGWDAFGLEADKFGSVQPDLPFNQDIIQ</sequence>
<dbReference type="PANTHER" id="PTHR12829:SF7">
    <property type="entry name" value="N6-ADENOSINE-METHYLTRANSFERASE CATALYTIC SUBUNIT"/>
    <property type="match status" value="1"/>
</dbReference>
<reference evidence="5" key="1">
    <citation type="submission" date="2020-11" db="EMBL/GenBank/DDBJ databases">
        <title>Complete genome sequence of a novel pathogenic Methylobacterium strain isolated from rice in Vietnam.</title>
        <authorList>
            <person name="Lai K."/>
            <person name="Okazaki S."/>
            <person name="Higashi K."/>
            <person name="Mori H."/>
            <person name="Toyoda A."/>
            <person name="Kurokawa K."/>
        </authorList>
    </citation>
    <scope>NUCLEOTIDE SEQUENCE</scope>
    <source>
        <strain evidence="5">VL1</strain>
        <plasmid evidence="5">pVL1_2</plasmid>
    </source>
</reference>
<evidence type="ECO:0000256" key="3">
    <source>
        <dbReference type="ARBA" id="ARBA00022691"/>
    </source>
</evidence>
<dbReference type="REBASE" id="481155">
    <property type="entry name" value="M.MinVL1ORF63450P"/>
</dbReference>
<evidence type="ECO:0000313" key="5">
    <source>
        <dbReference type="EMBL" id="BCM87884.1"/>
    </source>
</evidence>
<dbReference type="PROSITE" id="PS51143">
    <property type="entry name" value="MT_A70"/>
    <property type="match status" value="1"/>
</dbReference>
<dbReference type="KEGG" id="mind:mvi_63450"/>
<dbReference type="InterPro" id="IPR029063">
    <property type="entry name" value="SAM-dependent_MTases_sf"/>
</dbReference>
<keyword evidence="2 5" id="KW-0808">Transferase</keyword>
<dbReference type="GO" id="GO:0032259">
    <property type="term" value="P:methylation"/>
    <property type="evidence" value="ECO:0007669"/>
    <property type="project" value="UniProtKB-KW"/>
</dbReference>
<dbReference type="AlphaFoldDB" id="A0A8H8X0M9"/>
<dbReference type="SUPFAM" id="SSF53335">
    <property type="entry name" value="S-adenosyl-L-methionine-dependent methyltransferases"/>
    <property type="match status" value="1"/>
</dbReference>
<keyword evidence="1 5" id="KW-0489">Methyltransferase</keyword>
<evidence type="ECO:0000256" key="1">
    <source>
        <dbReference type="ARBA" id="ARBA00022603"/>
    </source>
</evidence>
<gene>
    <name evidence="5" type="ORF">mvi_63450</name>
</gene>
<keyword evidence="5" id="KW-0614">Plasmid</keyword>
<evidence type="ECO:0000256" key="2">
    <source>
        <dbReference type="ARBA" id="ARBA00022679"/>
    </source>
</evidence>
<evidence type="ECO:0000313" key="6">
    <source>
        <dbReference type="Proteomes" id="UP000663508"/>
    </source>
</evidence>
<evidence type="ECO:0000256" key="4">
    <source>
        <dbReference type="PROSITE-ProRule" id="PRU00489"/>
    </source>
</evidence>
<geneLocation type="plasmid" evidence="5 6">
    <name>pVL1_2</name>
</geneLocation>
<dbReference type="Proteomes" id="UP000663508">
    <property type="component" value="Plasmid pVL1_2"/>
</dbReference>
<dbReference type="InterPro" id="IPR007757">
    <property type="entry name" value="MT-A70-like"/>
</dbReference>
<dbReference type="PANTHER" id="PTHR12829">
    <property type="entry name" value="N6-ADENOSINE-METHYLTRANSFERASE"/>
    <property type="match status" value="1"/>
</dbReference>
<accession>A0A8H8X0M9</accession>
<name>A0A8H8X0M9_9HYPH</name>